<feature type="compositionally biased region" description="Low complexity" evidence="1">
    <location>
        <begin position="141"/>
        <end position="155"/>
    </location>
</feature>
<feature type="compositionally biased region" description="Low complexity" evidence="1">
    <location>
        <begin position="233"/>
        <end position="254"/>
    </location>
</feature>
<sequence length="276" mass="30109">MGCRPRPADDLPTADPSGLTSASSLPLPDLESCQTRRRYAPTKRLLLDETFRPRQRHPTPPIHTKTLHPRVSRHIRRLSRAPWAPAPRSRALSLPDARRPPSPPEYACPGAPSGPRSHLRHVPPGQDPNNFTCGHPFGKDPSSPSVPSPSHTSCSYGTGYRHQSPSHTKHTLISYRRISTNPPTSSTPPKAPLLQGSRHPPPPTPSPSSGDPPASGIPVTASDPALIEGTRIPTPYRTAPLTPLPRRLTLSDPLPRYPFGGGVPPPPFYTERYRIF</sequence>
<reference evidence="3" key="2">
    <citation type="submission" date="2017-12" db="EMBL/GenBank/DDBJ databases">
        <title>Genome sequence of the Bar-tailed Godwit (Limosa lapponica baueri).</title>
        <authorList>
            <person name="Lima N.C.B."/>
            <person name="Parody-Merino A.M."/>
            <person name="Battley P.F."/>
            <person name="Fidler A.E."/>
            <person name="Prosdocimi F."/>
        </authorList>
    </citation>
    <scope>NUCLEOTIDE SEQUENCE [LARGE SCALE GENOMIC DNA]</scope>
</reference>
<evidence type="ECO:0000313" key="2">
    <source>
        <dbReference type="EMBL" id="PKU26807.1"/>
    </source>
</evidence>
<feature type="compositionally biased region" description="Low complexity" evidence="1">
    <location>
        <begin position="207"/>
        <end position="218"/>
    </location>
</feature>
<dbReference type="Proteomes" id="UP000233556">
    <property type="component" value="Unassembled WGS sequence"/>
</dbReference>
<reference evidence="3" key="1">
    <citation type="submission" date="2017-11" db="EMBL/GenBank/DDBJ databases">
        <authorList>
            <person name="Lima N.C."/>
            <person name="Parody-Merino A.M."/>
            <person name="Battley P.F."/>
            <person name="Fidler A.E."/>
            <person name="Prosdocimi F."/>
        </authorList>
    </citation>
    <scope>NUCLEOTIDE SEQUENCE [LARGE SCALE GENOMIC DNA]</scope>
</reference>
<proteinExistence type="predicted"/>
<accession>A0A2I0SZ24</accession>
<gene>
    <name evidence="2" type="ORF">llap_22889</name>
</gene>
<organism evidence="2 3">
    <name type="scientific">Limosa lapponica baueri</name>
    <dbReference type="NCBI Taxonomy" id="1758121"/>
    <lineage>
        <taxon>Eukaryota</taxon>
        <taxon>Metazoa</taxon>
        <taxon>Chordata</taxon>
        <taxon>Craniata</taxon>
        <taxon>Vertebrata</taxon>
        <taxon>Euteleostomi</taxon>
        <taxon>Archelosauria</taxon>
        <taxon>Archosauria</taxon>
        <taxon>Dinosauria</taxon>
        <taxon>Saurischia</taxon>
        <taxon>Theropoda</taxon>
        <taxon>Coelurosauria</taxon>
        <taxon>Aves</taxon>
        <taxon>Neognathae</taxon>
        <taxon>Neoaves</taxon>
        <taxon>Charadriiformes</taxon>
        <taxon>Scolopacidae</taxon>
        <taxon>Limosa</taxon>
    </lineage>
</organism>
<protein>
    <submittedName>
        <fullName evidence="2">Uncharacterized protein</fullName>
    </submittedName>
</protein>
<evidence type="ECO:0000313" key="3">
    <source>
        <dbReference type="Proteomes" id="UP000233556"/>
    </source>
</evidence>
<feature type="compositionally biased region" description="Low complexity" evidence="1">
    <location>
        <begin position="80"/>
        <end position="93"/>
    </location>
</feature>
<keyword evidence="3" id="KW-1185">Reference proteome</keyword>
<evidence type="ECO:0000256" key="1">
    <source>
        <dbReference type="SAM" id="MobiDB-lite"/>
    </source>
</evidence>
<feature type="region of interest" description="Disordered" evidence="1">
    <location>
        <begin position="1"/>
        <end position="263"/>
    </location>
</feature>
<feature type="compositionally biased region" description="Basic residues" evidence="1">
    <location>
        <begin position="65"/>
        <end position="79"/>
    </location>
</feature>
<dbReference type="EMBL" id="KZ535928">
    <property type="protein sequence ID" value="PKU26807.1"/>
    <property type="molecule type" value="Genomic_DNA"/>
</dbReference>
<dbReference type="AlphaFoldDB" id="A0A2I0SZ24"/>
<name>A0A2I0SZ24_LIMLA</name>